<dbReference type="CDD" id="cd16491">
    <property type="entry name" value="RING-CH-C4HC3_LTN1"/>
    <property type="match status" value="1"/>
</dbReference>
<keyword evidence="11 15" id="KW-0863">Zinc-finger</keyword>
<name>W9YKI3_9EURO</name>
<dbReference type="GO" id="GO:0061630">
    <property type="term" value="F:ubiquitin protein ligase activity"/>
    <property type="evidence" value="ECO:0007669"/>
    <property type="project" value="UniProtKB-UniRule"/>
</dbReference>
<evidence type="ECO:0000259" key="17">
    <source>
        <dbReference type="PROSITE" id="PS50089"/>
    </source>
</evidence>
<evidence type="ECO:0000256" key="8">
    <source>
        <dbReference type="ARBA" id="ARBA00022679"/>
    </source>
</evidence>
<keyword evidence="13 16" id="KW-0862">Zinc</keyword>
<protein>
    <recommendedName>
        <fullName evidence="6 16">E3 ubiquitin-protein ligase listerin</fullName>
        <ecNumber evidence="5 16">2.3.2.27</ecNumber>
    </recommendedName>
    <alternativeName>
        <fullName evidence="16">RING-type E3 ubiquitin transferase listerin</fullName>
    </alternativeName>
</protein>
<comment type="subunit">
    <text evidence="16">Component of the ribosome quality control complex (RQC).</text>
</comment>
<dbReference type="GO" id="GO:0043023">
    <property type="term" value="F:ribosomal large subunit binding"/>
    <property type="evidence" value="ECO:0007669"/>
    <property type="project" value="TreeGrafter"/>
</dbReference>
<evidence type="ECO:0000256" key="5">
    <source>
        <dbReference type="ARBA" id="ARBA00012483"/>
    </source>
</evidence>
<evidence type="ECO:0000256" key="10">
    <source>
        <dbReference type="ARBA" id="ARBA00022737"/>
    </source>
</evidence>
<keyword evidence="8 16" id="KW-0808">Transferase</keyword>
<dbReference type="Pfam" id="PF22958">
    <property type="entry name" value="Ltn1_1st"/>
    <property type="match status" value="1"/>
</dbReference>
<dbReference type="PANTHER" id="PTHR12389">
    <property type="entry name" value="ZINC FINGER PROTEIN 294"/>
    <property type="match status" value="1"/>
</dbReference>
<dbReference type="GO" id="GO:0072344">
    <property type="term" value="P:rescue of stalled ribosome"/>
    <property type="evidence" value="ECO:0007669"/>
    <property type="project" value="UniProtKB-UniRule"/>
</dbReference>
<evidence type="ECO:0000256" key="6">
    <source>
        <dbReference type="ARBA" id="ARBA00017157"/>
    </source>
</evidence>
<evidence type="ECO:0000256" key="4">
    <source>
        <dbReference type="ARBA" id="ARBA00007997"/>
    </source>
</evidence>
<dbReference type="InterPro" id="IPR013083">
    <property type="entry name" value="Znf_RING/FYVE/PHD"/>
</dbReference>
<accession>W9YKI3</accession>
<evidence type="ECO:0000256" key="2">
    <source>
        <dbReference type="ARBA" id="ARBA00004514"/>
    </source>
</evidence>
<gene>
    <name evidence="18" type="ORF">A1O1_03299</name>
</gene>
<dbReference type="Pfam" id="PF23009">
    <property type="entry name" value="UBC_like"/>
    <property type="match status" value="1"/>
</dbReference>
<comment type="pathway">
    <text evidence="3 16">Protein modification; protein ubiquitination.</text>
</comment>
<evidence type="ECO:0000256" key="1">
    <source>
        <dbReference type="ARBA" id="ARBA00000900"/>
    </source>
</evidence>
<evidence type="ECO:0000256" key="12">
    <source>
        <dbReference type="ARBA" id="ARBA00022786"/>
    </source>
</evidence>
<evidence type="ECO:0000256" key="11">
    <source>
        <dbReference type="ARBA" id="ARBA00022771"/>
    </source>
</evidence>
<reference evidence="18 19" key="1">
    <citation type="submission" date="2013-03" db="EMBL/GenBank/DDBJ databases">
        <title>The Genome Sequence of Capronia coronata CBS 617.96.</title>
        <authorList>
            <consortium name="The Broad Institute Genomics Platform"/>
            <person name="Cuomo C."/>
            <person name="de Hoog S."/>
            <person name="Gorbushina A."/>
            <person name="Walker B."/>
            <person name="Young S.K."/>
            <person name="Zeng Q."/>
            <person name="Gargeya S."/>
            <person name="Fitzgerald M."/>
            <person name="Haas B."/>
            <person name="Abouelleil A."/>
            <person name="Allen A.W."/>
            <person name="Alvarado L."/>
            <person name="Arachchi H.M."/>
            <person name="Berlin A.M."/>
            <person name="Chapman S.B."/>
            <person name="Gainer-Dewar J."/>
            <person name="Goldberg J."/>
            <person name="Griggs A."/>
            <person name="Gujja S."/>
            <person name="Hansen M."/>
            <person name="Howarth C."/>
            <person name="Imamovic A."/>
            <person name="Ireland A."/>
            <person name="Larimer J."/>
            <person name="McCowan C."/>
            <person name="Murphy C."/>
            <person name="Pearson M."/>
            <person name="Poon T.W."/>
            <person name="Priest M."/>
            <person name="Roberts A."/>
            <person name="Saif S."/>
            <person name="Shea T."/>
            <person name="Sisk P."/>
            <person name="Sykes S."/>
            <person name="Wortman J."/>
            <person name="Nusbaum C."/>
            <person name="Birren B."/>
        </authorList>
    </citation>
    <scope>NUCLEOTIDE SEQUENCE [LARGE SCALE GENOMIC DNA]</scope>
    <source>
        <strain evidence="18 19">CBS 617.96</strain>
    </source>
</reference>
<evidence type="ECO:0000256" key="16">
    <source>
        <dbReference type="RuleBase" id="RU367090"/>
    </source>
</evidence>
<comment type="function">
    <text evidence="16">E3 ubiquitin-protein ligase. Component of the ribosome quality control complex (RQC), a ribosome-associated complex that mediates ubiquitination and extraction of incompletely synthesized nascent chains for proteasomal degradation.</text>
</comment>
<comment type="similarity">
    <text evidence="4 16">Belongs to the LTN1 family.</text>
</comment>
<comment type="subcellular location">
    <subcellularLocation>
        <location evidence="2">Cytoplasm</location>
        <location evidence="2">Cytosol</location>
    </subcellularLocation>
</comment>
<dbReference type="Pfam" id="PF22999">
    <property type="entry name" value="LTN1_E3_ligase_6th"/>
    <property type="match status" value="1"/>
</dbReference>
<dbReference type="SMART" id="SM00744">
    <property type="entry name" value="RINGv"/>
    <property type="match status" value="1"/>
</dbReference>
<dbReference type="HOGENOM" id="CLU_000471_0_0_1"/>
<dbReference type="GeneID" id="19158193"/>
<dbReference type="SUPFAM" id="SSF57850">
    <property type="entry name" value="RING/U-box"/>
    <property type="match status" value="1"/>
</dbReference>
<dbReference type="SUPFAM" id="SSF48371">
    <property type="entry name" value="ARM repeat"/>
    <property type="match status" value="1"/>
</dbReference>
<dbReference type="STRING" id="1182541.W9YKI3"/>
<evidence type="ECO:0000256" key="13">
    <source>
        <dbReference type="ARBA" id="ARBA00022833"/>
    </source>
</evidence>
<dbReference type="Gene3D" id="1.25.10.10">
    <property type="entry name" value="Leucine-rich Repeat Variant"/>
    <property type="match status" value="1"/>
</dbReference>
<dbReference type="InterPro" id="IPR011989">
    <property type="entry name" value="ARM-like"/>
</dbReference>
<dbReference type="PANTHER" id="PTHR12389:SF0">
    <property type="entry name" value="E3 UBIQUITIN-PROTEIN LIGASE LISTERIN"/>
    <property type="match status" value="1"/>
</dbReference>
<keyword evidence="10" id="KW-0677">Repeat</keyword>
<dbReference type="Proteomes" id="UP000019484">
    <property type="component" value="Unassembled WGS sequence"/>
</dbReference>
<dbReference type="Gene3D" id="3.30.40.10">
    <property type="entry name" value="Zinc/RING finger domain, C3HC4 (zinc finger)"/>
    <property type="match status" value="1"/>
</dbReference>
<dbReference type="InterPro" id="IPR054477">
    <property type="entry name" value="LTN1_E3_ligase_6th"/>
</dbReference>
<evidence type="ECO:0000256" key="14">
    <source>
        <dbReference type="ARBA" id="ARBA00055150"/>
    </source>
</evidence>
<dbReference type="RefSeq" id="XP_007722394.1">
    <property type="nucleotide sequence ID" value="XM_007724204.1"/>
</dbReference>
<comment type="function">
    <text evidence="14">E3 ubiquitin-protein ligase component of the ribosome quality control complex (RQC), a ribosome-associated complex that mediates ubiquitination and extraction of incompletely synthesized nascent chains for proteasomal degradation. Mediates ubiquitination of proteins derived from mRNAs lacking stop codons (non-stop proteins) and other translation arrest products induced by poly-lysine sequences and tandem rare codons. Ubiquitination leads to CDC48 recruitment for extraction and degradation of the incomplete translation product. May indirectly play a role in chromatin function and transcription.</text>
</comment>
<dbReference type="GO" id="GO:1990112">
    <property type="term" value="C:RQC complex"/>
    <property type="evidence" value="ECO:0007669"/>
    <property type="project" value="UniProtKB-UniRule"/>
</dbReference>
<evidence type="ECO:0000256" key="3">
    <source>
        <dbReference type="ARBA" id="ARBA00004906"/>
    </source>
</evidence>
<dbReference type="EC" id="2.3.2.27" evidence="5 16"/>
<dbReference type="GO" id="GO:0008270">
    <property type="term" value="F:zinc ion binding"/>
    <property type="evidence" value="ECO:0007669"/>
    <property type="project" value="UniProtKB-KW"/>
</dbReference>
<keyword evidence="19" id="KW-1185">Reference proteome</keyword>
<organism evidence="18 19">
    <name type="scientific">Capronia coronata CBS 617.96</name>
    <dbReference type="NCBI Taxonomy" id="1182541"/>
    <lineage>
        <taxon>Eukaryota</taxon>
        <taxon>Fungi</taxon>
        <taxon>Dikarya</taxon>
        <taxon>Ascomycota</taxon>
        <taxon>Pezizomycotina</taxon>
        <taxon>Eurotiomycetes</taxon>
        <taxon>Chaetothyriomycetidae</taxon>
        <taxon>Chaetothyriales</taxon>
        <taxon>Herpotrichiellaceae</taxon>
        <taxon>Capronia</taxon>
    </lineage>
</organism>
<evidence type="ECO:0000256" key="9">
    <source>
        <dbReference type="ARBA" id="ARBA00022723"/>
    </source>
</evidence>
<dbReference type="InterPro" id="IPR016024">
    <property type="entry name" value="ARM-type_fold"/>
</dbReference>
<evidence type="ECO:0000256" key="7">
    <source>
        <dbReference type="ARBA" id="ARBA00022490"/>
    </source>
</evidence>
<dbReference type="InterPro" id="IPR054478">
    <property type="entry name" value="LTN1_UBC"/>
</dbReference>
<dbReference type="InterPro" id="IPR039804">
    <property type="entry name" value="RING-CH-C4HC3_LTN1"/>
</dbReference>
<keyword evidence="7" id="KW-0963">Cytoplasm</keyword>
<keyword evidence="12 16" id="KW-0833">Ubl conjugation pathway</keyword>
<dbReference type="PROSITE" id="PS50089">
    <property type="entry name" value="ZF_RING_2"/>
    <property type="match status" value="1"/>
</dbReference>
<dbReference type="InterPro" id="IPR054476">
    <property type="entry name" value="Ltn1_N"/>
</dbReference>
<comment type="catalytic activity">
    <reaction evidence="1 16">
        <text>S-ubiquitinyl-[E2 ubiquitin-conjugating enzyme]-L-cysteine + [acceptor protein]-L-lysine = [E2 ubiquitin-conjugating enzyme]-L-cysteine + N(6)-ubiquitinyl-[acceptor protein]-L-lysine.</text>
        <dbReference type="EC" id="2.3.2.27"/>
    </reaction>
</comment>
<comment type="caution">
    <text evidence="18">The sequence shown here is derived from an EMBL/GenBank/DDBJ whole genome shotgun (WGS) entry which is preliminary data.</text>
</comment>
<dbReference type="GO" id="GO:1990116">
    <property type="term" value="P:ribosome-associated ubiquitin-dependent protein catabolic process"/>
    <property type="evidence" value="ECO:0007669"/>
    <property type="project" value="UniProtKB-UniRule"/>
</dbReference>
<dbReference type="GO" id="GO:0005829">
    <property type="term" value="C:cytosol"/>
    <property type="evidence" value="ECO:0007669"/>
    <property type="project" value="UniProtKB-SubCell"/>
</dbReference>
<dbReference type="eggNOG" id="KOG0803">
    <property type="taxonomic scope" value="Eukaryota"/>
</dbReference>
<dbReference type="UniPathway" id="UPA00143"/>
<sequence length="1596" mass="176518">MSKKFKSQASSARAASAAFGASSFGVGSLSGGFRSAVSSLSYITEQPDLSGVSNPNIVVALRNLTKKDSTTKAKALEELQEYISSVSSAEQIDPGLLEAWVGLYPRTSIDNSRRVRQLAHTIQGTLTATSGRRIAPHLSKVIGSWLSGAYDSDKLVARVAQESISTAFTTEDRRRALWKVYKEALIEYAEDAILVQTPSTLSDERSTTPDDAEAKFVRVVGNAIYMLCQVLRNNFSGPADGNAAALPERLEQIVTDKRLWEYSYSEDPNLRKAICALVIVCTETVDAYLDWPSISACFIGKALHNSQLGSSRQLSEALLALTGRRPEIWTSDYSSKTPASKRLHQYLKNGSQRGPADFWVAIAALLKRIPLEVWAPEHVDRKVDLPSATRLIGALRAGITSPEEPRQNLQTAWLAYVEISFWILDMLRDDDSKTKLMNEELVPLVTQYIAHDMAQTSGKLPASCDLRIATSILVSVLRHGLHDVFESAWLRVCEELSNAMKLSLPETSKDFSKSQDSVTAQAQRLFQLRSSVLKSGGLGPVESSYAVRVFQQGDEKLLGVATELLRSRNGKPYSAAFVLERVVVDPHSPTPQWLEDFLTSDAMALLNSPSAEYIITIILNRGKNIEQIVSNLIHSADSGYAISAISRLLSQVSEETLSNNPELEAFVLHKTSSALEEDAVQRMARAILRNPKLRLSNFWESCFKCILGRLSSDRDAASQQVTLHFLLDLFSGPDSALAISNSTGGELLSRSLLLSDSQNSEIADLAKLLIEKIRSAPSGQDTAASTSAKVITDQLSGTGVPLSIFTLIDLAKDTFKNTAPDQAGSVAALLPSASQWVGALQGHISGKRPRSLVVTNPLHGIVFMLEQGNVQQSTHNLRDADEFSLLFRLVLYVTRMASDTHILPLLPAEQLGVLYFHYPLALQLVNEKLTMESANDIWQNTSNEVIEEAADVLSQGNSLVQKWIQDDGLINTWINAIRSTADLTPESYLKGLAFTDIASRYVDEFGPSRITSSFDIEMKEMYNAPEVTRSASLICACRDQIISGPSGRRLLNELIAMGTELKSEGSVAGLRSLVLLDLLLDGRSKSLEEIPSQRLIFFVQTLTRLLTDKSDDLGYQTEAMRLLDPVLSAVKDVYGPHWERILTCLLTLWHDGHDLADNIPLLHASLRLYARLRSLAASDDSNDDVRDSWEAAQASLEDGLVRCLHIFKDPKEEMDQPRQIAAEMLRRQLLHISLSHDAELYSFLSSREPAIRGAAYDLLHRSIPAQQEQFSLELALEHRITHLPDELLSLLSNTTGSLELGPGSNRQTYLLRWQLIFDHFTKASYKLREMYTSDIKEGHVLPRLLEVICDICRVTGSRPLDASKVDLETFELGPDDLDEKGEQRLSMHLYYCCLLYLPSLTRGWFLEQKNRVKLPLESWTQKFFSPSLIAAAIRTVTEWVANQPEDDSEASVNAKASVGGSEIVASVAVDPESPPITLAISLPATYPLDSPSVSSRTRVGVSEKNWQSWLRTFQIIIFSTGSIIEGLIAFRRNVQGALKGQSECAICYSIIGTDMQTPNKRCGTCRNTFHGTCLFRWFKSSNSSSCPLCRNNFNYA</sequence>
<proteinExistence type="inferred from homology"/>
<dbReference type="InterPro" id="IPR011016">
    <property type="entry name" value="Znf_RING-CH"/>
</dbReference>
<dbReference type="Pfam" id="PF13639">
    <property type="entry name" value="zf-RING_2"/>
    <property type="match status" value="1"/>
</dbReference>
<dbReference type="FunFam" id="3.30.40.10:FF:000038">
    <property type="entry name" value="E3 ubiquitin-protein ligase listerin"/>
    <property type="match status" value="1"/>
</dbReference>
<keyword evidence="9 16" id="KW-0479">Metal-binding</keyword>
<dbReference type="EMBL" id="AMWN01000003">
    <property type="protein sequence ID" value="EXJ90200.1"/>
    <property type="molecule type" value="Genomic_DNA"/>
</dbReference>
<evidence type="ECO:0000313" key="19">
    <source>
        <dbReference type="Proteomes" id="UP000019484"/>
    </source>
</evidence>
<dbReference type="InterPro" id="IPR039795">
    <property type="entry name" value="LTN1/Rkr1"/>
</dbReference>
<dbReference type="GO" id="GO:0016567">
    <property type="term" value="P:protein ubiquitination"/>
    <property type="evidence" value="ECO:0007669"/>
    <property type="project" value="UniProtKB-UniPathway"/>
</dbReference>
<feature type="domain" description="RING-type" evidence="17">
    <location>
        <begin position="1544"/>
        <end position="1590"/>
    </location>
</feature>
<evidence type="ECO:0000256" key="15">
    <source>
        <dbReference type="PROSITE-ProRule" id="PRU00175"/>
    </source>
</evidence>
<dbReference type="OrthoDB" id="6108at2759"/>
<evidence type="ECO:0000313" key="18">
    <source>
        <dbReference type="EMBL" id="EXJ90200.1"/>
    </source>
</evidence>
<dbReference type="InterPro" id="IPR001841">
    <property type="entry name" value="Znf_RING"/>
</dbReference>